<dbReference type="PROSITE" id="PS51186">
    <property type="entry name" value="GNAT"/>
    <property type="match status" value="1"/>
</dbReference>
<feature type="domain" description="N-acetyltransferase" evidence="2">
    <location>
        <begin position="1"/>
        <end position="151"/>
    </location>
</feature>
<evidence type="ECO:0000313" key="4">
    <source>
        <dbReference type="Proteomes" id="UP000463051"/>
    </source>
</evidence>
<dbReference type="EMBL" id="WJXB01000002">
    <property type="protein sequence ID" value="MRN52277.1"/>
    <property type="molecule type" value="Genomic_DNA"/>
</dbReference>
<dbReference type="AlphaFoldDB" id="A0A7X2H2B3"/>
<dbReference type="GO" id="GO:0016747">
    <property type="term" value="F:acyltransferase activity, transferring groups other than amino-acyl groups"/>
    <property type="evidence" value="ECO:0007669"/>
    <property type="project" value="InterPro"/>
</dbReference>
<evidence type="ECO:0000259" key="1">
    <source>
        <dbReference type="PROSITE" id="PS50042"/>
    </source>
</evidence>
<dbReference type="Gene3D" id="3.40.630.30">
    <property type="match status" value="1"/>
</dbReference>
<dbReference type="Proteomes" id="UP000463051">
    <property type="component" value="Unassembled WGS sequence"/>
</dbReference>
<keyword evidence="3" id="KW-0808">Transferase</keyword>
<feature type="domain" description="Cyclic nucleotide-binding" evidence="1">
    <location>
        <begin position="1"/>
        <end position="48"/>
    </location>
</feature>
<name>A0A7X2H2B3_9BACL</name>
<accession>A0A7X2H2B3</accession>
<evidence type="ECO:0000313" key="3">
    <source>
        <dbReference type="EMBL" id="MRN52277.1"/>
    </source>
</evidence>
<proteinExistence type="predicted"/>
<gene>
    <name evidence="3" type="ORF">GJB61_04625</name>
</gene>
<dbReference type="InterPro" id="IPR016181">
    <property type="entry name" value="Acyl_CoA_acyltransferase"/>
</dbReference>
<dbReference type="InterPro" id="IPR000595">
    <property type="entry name" value="cNMP-bd_dom"/>
</dbReference>
<dbReference type="RefSeq" id="WP_154117319.1">
    <property type="nucleotide sequence ID" value="NZ_WJXB01000002.1"/>
</dbReference>
<dbReference type="PROSITE" id="PS50042">
    <property type="entry name" value="CNMP_BINDING_3"/>
    <property type="match status" value="1"/>
</dbReference>
<protein>
    <submittedName>
        <fullName evidence="3">GNAT family N-acetyltransferase</fullName>
    </submittedName>
</protein>
<sequence length="151" mass="17343">MFKQVDNIEELRVFNSIVEEVWEESGYVVEQSDGTTDCFLIFNDNVAVGTVEFKQVSEQTEILRYYPIIPMECTVEIDKIAILKKYRSSGSMSEIIKIIADYTQQNGVQRLIGLIEPSFYNYLKNEVKASIDAVAKPFFYKGDYVVPIITQ</sequence>
<comment type="caution">
    <text evidence="3">The sequence shown here is derived from an EMBL/GenBank/DDBJ whole genome shotgun (WGS) entry which is preliminary data.</text>
</comment>
<dbReference type="Pfam" id="PF00583">
    <property type="entry name" value="Acetyltransf_1"/>
    <property type="match status" value="1"/>
</dbReference>
<dbReference type="SUPFAM" id="SSF55729">
    <property type="entry name" value="Acyl-CoA N-acyltransferases (Nat)"/>
    <property type="match status" value="1"/>
</dbReference>
<keyword evidence="4" id="KW-1185">Reference proteome</keyword>
<evidence type="ECO:0000259" key="2">
    <source>
        <dbReference type="PROSITE" id="PS51186"/>
    </source>
</evidence>
<organism evidence="3 4">
    <name type="scientific">Paenibacillus monticola</name>
    <dbReference type="NCBI Taxonomy" id="2666075"/>
    <lineage>
        <taxon>Bacteria</taxon>
        <taxon>Bacillati</taxon>
        <taxon>Bacillota</taxon>
        <taxon>Bacilli</taxon>
        <taxon>Bacillales</taxon>
        <taxon>Paenibacillaceae</taxon>
        <taxon>Paenibacillus</taxon>
    </lineage>
</organism>
<reference evidence="3 4" key="1">
    <citation type="submission" date="2019-11" db="EMBL/GenBank/DDBJ databases">
        <title>Paenibacillus monticola sp. nov., a novel PGPR strain isolated from mountain sample in China.</title>
        <authorList>
            <person name="Zhao Q."/>
            <person name="Li H.-P."/>
            <person name="Zhang J.-L."/>
        </authorList>
    </citation>
    <scope>NUCLEOTIDE SEQUENCE [LARGE SCALE GENOMIC DNA]</scope>
    <source>
        <strain evidence="3 4">LC-T2</strain>
    </source>
</reference>
<dbReference type="InterPro" id="IPR000182">
    <property type="entry name" value="GNAT_dom"/>
</dbReference>